<accession>F4Q6Z1</accession>
<evidence type="ECO:0000256" key="5">
    <source>
        <dbReference type="PROSITE-ProRule" id="PRU00205"/>
    </source>
</evidence>
<evidence type="ECO:0000259" key="8">
    <source>
        <dbReference type="PROSITE" id="PS50922"/>
    </source>
</evidence>
<feature type="region of interest" description="Disordered" evidence="6">
    <location>
        <begin position="383"/>
        <end position="429"/>
    </location>
</feature>
<evidence type="ECO:0000313" key="9">
    <source>
        <dbReference type="EMBL" id="EGG16173.1"/>
    </source>
</evidence>
<feature type="domain" description="TLC" evidence="8">
    <location>
        <begin position="172"/>
        <end position="372"/>
    </location>
</feature>
<dbReference type="OrthoDB" id="10266980at2759"/>
<feature type="transmembrane region" description="Helical" evidence="7">
    <location>
        <begin position="177"/>
        <end position="199"/>
    </location>
</feature>
<evidence type="ECO:0000256" key="6">
    <source>
        <dbReference type="SAM" id="MobiDB-lite"/>
    </source>
</evidence>
<evidence type="ECO:0000256" key="2">
    <source>
        <dbReference type="ARBA" id="ARBA00022692"/>
    </source>
</evidence>
<dbReference type="Proteomes" id="UP000007797">
    <property type="component" value="Unassembled WGS sequence"/>
</dbReference>
<dbReference type="EMBL" id="GL883024">
    <property type="protein sequence ID" value="EGG16173.1"/>
    <property type="molecule type" value="Genomic_DNA"/>
</dbReference>
<dbReference type="Pfam" id="PF03798">
    <property type="entry name" value="TRAM_LAG1_CLN8"/>
    <property type="match status" value="1"/>
</dbReference>
<sequence length="429" mass="49262">MNKEKEVSALYDEKIKSIINNNINNNNINNNNNNNIGIDNNWTTEMAELAIVTDNYKAFKVILMKTKALALKYTNPLNGLIRLKDRIKVSSLEFIAFVYKYYDKLTSKNILLLNMYASVRGDINMLQKIHTLYPTKRLESLKSSRCRILDIAYLCGNQKSRDFVLDNRPFERLSNKLWTGIVSNLNAVLCTIGAIKCLFFDNTTWSENPFLGATPNSLYCLRFILGYFIYDTGVILVHQSLLDIPTLTHHLMALLLYYWGKTSLYCHFVLISFMFTEITTPCVNIRWFLLRTKKGESKAYIVNGMMMAFGFLIARVVYITASVGGALYKHYSVAVNLPSYIFWGTYVGYTIINVLNVYWAFLIWRGLLRAVLGKKSTRSSASSAVDVKQESSDQQKQQQQKYQQQIQSQQISNINTIINNRSSRKPQEA</sequence>
<comment type="subcellular location">
    <subcellularLocation>
        <location evidence="1">Membrane</location>
        <topology evidence="1">Multi-pass membrane protein</topology>
    </subcellularLocation>
</comment>
<evidence type="ECO:0000256" key="3">
    <source>
        <dbReference type="ARBA" id="ARBA00022989"/>
    </source>
</evidence>
<name>F4Q6Z1_CACFS</name>
<keyword evidence="2 5" id="KW-0812">Transmembrane</keyword>
<dbReference type="KEGG" id="dfa:DFA_09201"/>
<evidence type="ECO:0000256" key="4">
    <source>
        <dbReference type="ARBA" id="ARBA00023136"/>
    </source>
</evidence>
<feature type="transmembrane region" description="Helical" evidence="7">
    <location>
        <begin position="262"/>
        <end position="289"/>
    </location>
</feature>
<dbReference type="SMART" id="SM00724">
    <property type="entry name" value="TLC"/>
    <property type="match status" value="1"/>
</dbReference>
<dbReference type="GO" id="GO:0005783">
    <property type="term" value="C:endoplasmic reticulum"/>
    <property type="evidence" value="ECO:0007669"/>
    <property type="project" value="TreeGrafter"/>
</dbReference>
<keyword evidence="3 7" id="KW-1133">Transmembrane helix</keyword>
<feature type="transmembrane region" description="Helical" evidence="7">
    <location>
        <begin position="340"/>
        <end position="364"/>
    </location>
</feature>
<feature type="transmembrane region" description="Helical" evidence="7">
    <location>
        <begin position="301"/>
        <end position="328"/>
    </location>
</feature>
<feature type="compositionally biased region" description="Low complexity" evidence="6">
    <location>
        <begin position="394"/>
        <end position="421"/>
    </location>
</feature>
<reference evidence="10" key="1">
    <citation type="journal article" date="2011" name="Genome Res.">
        <title>Phylogeny-wide analysis of social amoeba genomes highlights ancient origins for complex intercellular communication.</title>
        <authorList>
            <person name="Heidel A.J."/>
            <person name="Lawal H.M."/>
            <person name="Felder M."/>
            <person name="Schilde C."/>
            <person name="Helps N.R."/>
            <person name="Tunggal B."/>
            <person name="Rivero F."/>
            <person name="John U."/>
            <person name="Schleicher M."/>
            <person name="Eichinger L."/>
            <person name="Platzer M."/>
            <person name="Noegel A.A."/>
            <person name="Schaap P."/>
            <person name="Gloeckner G."/>
        </authorList>
    </citation>
    <scope>NUCLEOTIDE SEQUENCE [LARGE SCALE GENOMIC DNA]</scope>
    <source>
        <strain evidence="10">SH3</strain>
    </source>
</reference>
<dbReference type="RefSeq" id="XP_004352626.1">
    <property type="nucleotide sequence ID" value="XM_004352574.1"/>
</dbReference>
<evidence type="ECO:0000256" key="1">
    <source>
        <dbReference type="ARBA" id="ARBA00004141"/>
    </source>
</evidence>
<dbReference type="PROSITE" id="PS50922">
    <property type="entry name" value="TLC"/>
    <property type="match status" value="1"/>
</dbReference>
<dbReference type="AlphaFoldDB" id="F4Q6Z1"/>
<protein>
    <submittedName>
        <fullName evidence="9">TRAM</fullName>
    </submittedName>
</protein>
<dbReference type="GO" id="GO:0016020">
    <property type="term" value="C:membrane"/>
    <property type="evidence" value="ECO:0007669"/>
    <property type="project" value="UniProtKB-SubCell"/>
</dbReference>
<feature type="transmembrane region" description="Helical" evidence="7">
    <location>
        <begin position="219"/>
        <end position="242"/>
    </location>
</feature>
<gene>
    <name evidence="9" type="primary">tmem56B</name>
    <name evidence="9" type="ORF">DFA_09201</name>
</gene>
<organism evidence="9 10">
    <name type="scientific">Cavenderia fasciculata</name>
    <name type="common">Slime mold</name>
    <name type="synonym">Dictyostelium fasciculatum</name>
    <dbReference type="NCBI Taxonomy" id="261658"/>
    <lineage>
        <taxon>Eukaryota</taxon>
        <taxon>Amoebozoa</taxon>
        <taxon>Evosea</taxon>
        <taxon>Eumycetozoa</taxon>
        <taxon>Dictyostelia</taxon>
        <taxon>Acytosteliales</taxon>
        <taxon>Cavenderiaceae</taxon>
        <taxon>Cavenderia</taxon>
    </lineage>
</organism>
<dbReference type="GO" id="GO:0055088">
    <property type="term" value="P:lipid homeostasis"/>
    <property type="evidence" value="ECO:0007669"/>
    <property type="project" value="TreeGrafter"/>
</dbReference>
<dbReference type="InterPro" id="IPR050846">
    <property type="entry name" value="TLCD"/>
</dbReference>
<keyword evidence="4 5" id="KW-0472">Membrane</keyword>
<proteinExistence type="predicted"/>
<evidence type="ECO:0000313" key="10">
    <source>
        <dbReference type="Proteomes" id="UP000007797"/>
    </source>
</evidence>
<dbReference type="GeneID" id="14868137"/>
<dbReference type="InterPro" id="IPR006634">
    <property type="entry name" value="TLC-dom"/>
</dbReference>
<dbReference type="PANTHER" id="PTHR13439">
    <property type="entry name" value="CT120 PROTEIN"/>
    <property type="match status" value="1"/>
</dbReference>
<keyword evidence="10" id="KW-1185">Reference proteome</keyword>
<evidence type="ECO:0000256" key="7">
    <source>
        <dbReference type="SAM" id="Phobius"/>
    </source>
</evidence>
<dbReference type="PANTHER" id="PTHR13439:SF0">
    <property type="entry name" value="TOPOISOMERASE I DAMAGE AFFECTED PROTEIN 4"/>
    <property type="match status" value="1"/>
</dbReference>